<reference evidence="1" key="1">
    <citation type="submission" date="2020-09" db="EMBL/GenBank/DDBJ databases">
        <authorList>
            <person name="Kim M.K."/>
        </authorList>
    </citation>
    <scope>NUCLEOTIDE SEQUENCE</scope>
    <source>
        <strain evidence="1">BT702</strain>
    </source>
</reference>
<gene>
    <name evidence="1" type="ORF">IC229_05640</name>
</gene>
<evidence type="ECO:0000313" key="1">
    <source>
        <dbReference type="EMBL" id="MBD2700107.1"/>
    </source>
</evidence>
<organism evidence="1 2">
    <name type="scientific">Spirosoma profusum</name>
    <dbReference type="NCBI Taxonomy" id="2771354"/>
    <lineage>
        <taxon>Bacteria</taxon>
        <taxon>Pseudomonadati</taxon>
        <taxon>Bacteroidota</taxon>
        <taxon>Cytophagia</taxon>
        <taxon>Cytophagales</taxon>
        <taxon>Cytophagaceae</taxon>
        <taxon>Spirosoma</taxon>
    </lineage>
</organism>
<protein>
    <submittedName>
        <fullName evidence="1">Uncharacterized protein</fullName>
    </submittedName>
</protein>
<name>A0A927ATF9_9BACT</name>
<accession>A0A927ATF9</accession>
<proteinExistence type="predicted"/>
<dbReference type="AlphaFoldDB" id="A0A927ATF9"/>
<keyword evidence="2" id="KW-1185">Reference proteome</keyword>
<dbReference type="EMBL" id="JACWZY010000003">
    <property type="protein sequence ID" value="MBD2700107.1"/>
    <property type="molecule type" value="Genomic_DNA"/>
</dbReference>
<dbReference type="RefSeq" id="WP_190885960.1">
    <property type="nucleotide sequence ID" value="NZ_JACWZY010000003.1"/>
</dbReference>
<evidence type="ECO:0000313" key="2">
    <source>
        <dbReference type="Proteomes" id="UP000598820"/>
    </source>
</evidence>
<dbReference type="Proteomes" id="UP000598820">
    <property type="component" value="Unassembled WGS sequence"/>
</dbReference>
<comment type="caution">
    <text evidence="1">The sequence shown here is derived from an EMBL/GenBank/DDBJ whole genome shotgun (WGS) entry which is preliminary data.</text>
</comment>
<sequence length="92" mass="10567">MNATMVEKAPETVKPASKTDRIDLFRWQKYIDGDGRLWIITCLFGFATDKRYGAMVELLNVDTESTIDEARTTVEDWIRTGTLKRIDTPLLL</sequence>